<organism evidence="1 2">
    <name type="scientific">Brachionus plicatilis</name>
    <name type="common">Marine rotifer</name>
    <name type="synonym">Brachionus muelleri</name>
    <dbReference type="NCBI Taxonomy" id="10195"/>
    <lineage>
        <taxon>Eukaryota</taxon>
        <taxon>Metazoa</taxon>
        <taxon>Spiralia</taxon>
        <taxon>Gnathifera</taxon>
        <taxon>Rotifera</taxon>
        <taxon>Eurotatoria</taxon>
        <taxon>Monogononta</taxon>
        <taxon>Pseudotrocha</taxon>
        <taxon>Ploima</taxon>
        <taxon>Brachionidae</taxon>
        <taxon>Brachionus</taxon>
    </lineage>
</organism>
<proteinExistence type="predicted"/>
<dbReference type="EMBL" id="REGN01009848">
    <property type="protein sequence ID" value="RNA00256.1"/>
    <property type="molecule type" value="Genomic_DNA"/>
</dbReference>
<reference evidence="1 2" key="1">
    <citation type="journal article" date="2018" name="Sci. Rep.">
        <title>Genomic signatures of local adaptation to the degree of environmental predictability in rotifers.</title>
        <authorList>
            <person name="Franch-Gras L."/>
            <person name="Hahn C."/>
            <person name="Garcia-Roger E.M."/>
            <person name="Carmona M.J."/>
            <person name="Serra M."/>
            <person name="Gomez A."/>
        </authorList>
    </citation>
    <scope>NUCLEOTIDE SEQUENCE [LARGE SCALE GENOMIC DNA]</scope>
    <source>
        <strain evidence="1">HYR1</strain>
    </source>
</reference>
<evidence type="ECO:0000313" key="1">
    <source>
        <dbReference type="EMBL" id="RNA00256.1"/>
    </source>
</evidence>
<comment type="caution">
    <text evidence="1">The sequence shown here is derived from an EMBL/GenBank/DDBJ whole genome shotgun (WGS) entry which is preliminary data.</text>
</comment>
<sequence>MSETFEQKKKAFGEMRMLIKNLISDFHKYDLKQKKIDSKVELIAELVNGNKREGLIDSMEMKSNTNLLEDVIMKFLMKNDFVMINSDGFKILKVVDATRKINYLNSIRAITQSNIEFDNERKMKLSSNFDRTFMENISDLSESFYLKS</sequence>
<accession>A0A3M7PMA8</accession>
<dbReference type="AlphaFoldDB" id="A0A3M7PMA8"/>
<evidence type="ECO:0000313" key="2">
    <source>
        <dbReference type="Proteomes" id="UP000276133"/>
    </source>
</evidence>
<name>A0A3M7PMA8_BRAPC</name>
<protein>
    <submittedName>
        <fullName evidence="1">Uncharacterized protein</fullName>
    </submittedName>
</protein>
<keyword evidence="2" id="KW-1185">Reference proteome</keyword>
<gene>
    <name evidence="1" type="ORF">BpHYR1_035325</name>
</gene>
<dbReference type="Proteomes" id="UP000276133">
    <property type="component" value="Unassembled WGS sequence"/>
</dbReference>